<dbReference type="AlphaFoldDB" id="A0A1J1J4U6"/>
<gene>
    <name evidence="2" type="ORF">CLUMA_CG019269</name>
</gene>
<name>A0A1J1J4U6_9DIPT</name>
<dbReference type="EMBL" id="CVRI01000066">
    <property type="protein sequence ID" value="CRL05905.1"/>
    <property type="molecule type" value="Genomic_DNA"/>
</dbReference>
<evidence type="ECO:0000313" key="2">
    <source>
        <dbReference type="EMBL" id="CRL05905.1"/>
    </source>
</evidence>
<protein>
    <submittedName>
        <fullName evidence="2">CLUMA_CG019269, isoform A</fullName>
    </submittedName>
</protein>
<sequence length="64" mass="7313">MFDCGNEDSLQLTFLLWTGTSQLLIAQLCLIMKKVNIKFNETSIHVKAKLRRLLDGLTPETVFD</sequence>
<organism evidence="2 3">
    <name type="scientific">Clunio marinus</name>
    <dbReference type="NCBI Taxonomy" id="568069"/>
    <lineage>
        <taxon>Eukaryota</taxon>
        <taxon>Metazoa</taxon>
        <taxon>Ecdysozoa</taxon>
        <taxon>Arthropoda</taxon>
        <taxon>Hexapoda</taxon>
        <taxon>Insecta</taxon>
        <taxon>Pterygota</taxon>
        <taxon>Neoptera</taxon>
        <taxon>Endopterygota</taxon>
        <taxon>Diptera</taxon>
        <taxon>Nematocera</taxon>
        <taxon>Chironomoidea</taxon>
        <taxon>Chironomidae</taxon>
        <taxon>Clunio</taxon>
    </lineage>
</organism>
<keyword evidence="1" id="KW-0812">Transmembrane</keyword>
<proteinExistence type="predicted"/>
<evidence type="ECO:0000256" key="1">
    <source>
        <dbReference type="SAM" id="Phobius"/>
    </source>
</evidence>
<reference evidence="2 3" key="1">
    <citation type="submission" date="2015-04" db="EMBL/GenBank/DDBJ databases">
        <authorList>
            <person name="Syromyatnikov M.Y."/>
            <person name="Popov V.N."/>
        </authorList>
    </citation>
    <scope>NUCLEOTIDE SEQUENCE [LARGE SCALE GENOMIC DNA]</scope>
</reference>
<accession>A0A1J1J4U6</accession>
<evidence type="ECO:0000313" key="3">
    <source>
        <dbReference type="Proteomes" id="UP000183832"/>
    </source>
</evidence>
<keyword evidence="1" id="KW-1133">Transmembrane helix</keyword>
<feature type="transmembrane region" description="Helical" evidence="1">
    <location>
        <begin position="12"/>
        <end position="31"/>
    </location>
</feature>
<keyword evidence="3" id="KW-1185">Reference proteome</keyword>
<dbReference type="Proteomes" id="UP000183832">
    <property type="component" value="Unassembled WGS sequence"/>
</dbReference>
<keyword evidence="1" id="KW-0472">Membrane</keyword>